<dbReference type="Proteomes" id="UP000541610">
    <property type="component" value="Unassembled WGS sequence"/>
</dbReference>
<gene>
    <name evidence="1" type="ORF">FOZ60_010482</name>
</gene>
<proteinExistence type="predicted"/>
<reference evidence="1 2" key="1">
    <citation type="submission" date="2020-04" db="EMBL/GenBank/DDBJ databases">
        <title>Perkinsus olseni comparative genomics.</title>
        <authorList>
            <person name="Bogema D.R."/>
        </authorList>
    </citation>
    <scope>NUCLEOTIDE SEQUENCE [LARGE SCALE GENOMIC DNA]</scope>
    <source>
        <strain evidence="1">00978-12</strain>
    </source>
</reference>
<evidence type="ECO:0000313" key="2">
    <source>
        <dbReference type="Proteomes" id="UP000541610"/>
    </source>
</evidence>
<organism evidence="1 2">
    <name type="scientific">Perkinsus olseni</name>
    <name type="common">Perkinsus atlanticus</name>
    <dbReference type="NCBI Taxonomy" id="32597"/>
    <lineage>
        <taxon>Eukaryota</taxon>
        <taxon>Sar</taxon>
        <taxon>Alveolata</taxon>
        <taxon>Perkinsozoa</taxon>
        <taxon>Perkinsea</taxon>
        <taxon>Perkinsida</taxon>
        <taxon>Perkinsidae</taxon>
        <taxon>Perkinsus</taxon>
    </lineage>
</organism>
<evidence type="ECO:0000313" key="1">
    <source>
        <dbReference type="EMBL" id="KAF4682480.1"/>
    </source>
</evidence>
<dbReference type="AlphaFoldDB" id="A0A7J6NG85"/>
<name>A0A7J6NG85_PEROL</name>
<sequence>MALPSTRLCSSASRATLVRSVFLVACMYHMSIASSDEPFRTVADYPKNCYDGPGPADGDKIELLSPSCIFSLKGLKPDGVYQETGGIVIRTTMDGKWGEMRIQVDLKKDPTSGETKVSMETSGWAHLWFEHDGIGIHWNPASNIGHFTGTSVIPVSVASAVDVNYPENEHSWFSWYGVNGFASSKQMELNATPEMDEGSAIPTLIWNVFRMEKVEGGWSFHITLTSAGDKDEKPFLYTDTVVDGVLHDRL</sequence>
<comment type="caution">
    <text evidence="1">The sequence shown here is derived from an EMBL/GenBank/DDBJ whole genome shotgun (WGS) entry which is preliminary data.</text>
</comment>
<dbReference type="EMBL" id="JABANP010000429">
    <property type="protein sequence ID" value="KAF4682480.1"/>
    <property type="molecule type" value="Genomic_DNA"/>
</dbReference>
<protein>
    <submittedName>
        <fullName evidence="1">Uncharacterized protein</fullName>
    </submittedName>
</protein>
<accession>A0A7J6NG85</accession>